<name>A0A1R1MJF8_9BACT</name>
<dbReference type="Proteomes" id="UP000187408">
    <property type="component" value="Unassembled WGS sequence"/>
</dbReference>
<dbReference type="Pfam" id="PF06787">
    <property type="entry name" value="HcgF"/>
    <property type="match status" value="1"/>
</dbReference>
<comment type="caution">
    <text evidence="1">The sequence shown here is derived from an EMBL/GenBank/DDBJ whole genome shotgun (WGS) entry which is preliminary data.</text>
</comment>
<dbReference type="OrthoDB" id="13839at2"/>
<evidence type="ECO:0000313" key="1">
    <source>
        <dbReference type="EMBL" id="OMH39955.1"/>
    </source>
</evidence>
<evidence type="ECO:0000313" key="2">
    <source>
        <dbReference type="Proteomes" id="UP000187408"/>
    </source>
</evidence>
<keyword evidence="2" id="KW-1185">Reference proteome</keyword>
<protein>
    <submittedName>
        <fullName evidence="1">Uncharacterized protein</fullName>
    </submittedName>
</protein>
<accession>A0A1R1MJF8</accession>
<dbReference type="InterPro" id="IPR009625">
    <property type="entry name" value="HcgF"/>
</dbReference>
<dbReference type="STRING" id="1914305.BLW93_07755"/>
<gene>
    <name evidence="1" type="ORF">BLW93_07755</name>
</gene>
<proteinExistence type="predicted"/>
<reference evidence="1 2" key="1">
    <citation type="submission" date="2016-10" db="EMBL/GenBank/DDBJ databases">
        <title>Genome sequence of a sulfur-reducing bacterium Desulfurobacterium indicum K6013.</title>
        <authorList>
            <person name="Cao J."/>
            <person name="Shao Z."/>
            <person name="Alain K."/>
            <person name="Jebbar M."/>
        </authorList>
    </citation>
    <scope>NUCLEOTIDE SEQUENCE [LARGE SCALE GENOMIC DNA]</scope>
    <source>
        <strain evidence="1 2">K6013</strain>
    </source>
</reference>
<dbReference type="AlphaFoldDB" id="A0A1R1MJF8"/>
<sequence>MSDSRILTFASVECFTHCEIGMGLHKLSAPYVENRLPVSVSAVMFLPSVYSIEEVLDIRLPAPKAHINGVKVYDEIGNMNVALILSRVLKEKMGVDISVASSAGNGRGTVCLRFNKETFIIRTTNEVRNFPFTDAEKVYRRKAEAVDKTLLLLKALILGDDIPDFVEVLSNGYG</sequence>
<organism evidence="1 2">
    <name type="scientific">Desulfurobacterium indicum</name>
    <dbReference type="NCBI Taxonomy" id="1914305"/>
    <lineage>
        <taxon>Bacteria</taxon>
        <taxon>Pseudomonadati</taxon>
        <taxon>Aquificota</taxon>
        <taxon>Aquificia</taxon>
        <taxon>Desulfurobacteriales</taxon>
        <taxon>Desulfurobacteriaceae</taxon>
        <taxon>Desulfurobacterium</taxon>
    </lineage>
</organism>
<dbReference type="EMBL" id="MOEN01000036">
    <property type="protein sequence ID" value="OMH39955.1"/>
    <property type="molecule type" value="Genomic_DNA"/>
</dbReference>